<dbReference type="AlphaFoldDB" id="A0A1F5E885"/>
<evidence type="ECO:0000313" key="1">
    <source>
        <dbReference type="EMBL" id="OGD63588.1"/>
    </source>
</evidence>
<proteinExistence type="predicted"/>
<sequence length="220" mass="25050">MPISSTTRSTNINLVYSSVNISQINLSEINDKVSAKFQLRPIINQFPEFLSIIIAEKNLSAVVDPRRIVIVDQSVTDYQSRDLTPLAEMAIFMNAQVGGAKLVAYGFNFSLIFHLQSSKVNSGKQLVSRFLSNPRKIKKLLTATIIFASGHRIFFWANKRRYDLRIEPEFDSDLQPTDKFIANLNVHFPVTRLPEQDKLTAKIKEEYQFLAQRLNSVIEG</sequence>
<dbReference type="EMBL" id="MEZK01000007">
    <property type="protein sequence ID" value="OGD63588.1"/>
    <property type="molecule type" value="Genomic_DNA"/>
</dbReference>
<dbReference type="Proteomes" id="UP000177006">
    <property type="component" value="Unassembled WGS sequence"/>
</dbReference>
<evidence type="ECO:0000313" key="2">
    <source>
        <dbReference type="Proteomes" id="UP000177006"/>
    </source>
</evidence>
<organism evidence="1 2">
    <name type="scientific">Candidatus Beckwithbacteria bacterium RBG_13_42_9</name>
    <dbReference type="NCBI Taxonomy" id="1797457"/>
    <lineage>
        <taxon>Bacteria</taxon>
        <taxon>Candidatus Beckwithiibacteriota</taxon>
    </lineage>
</organism>
<gene>
    <name evidence="1" type="ORF">A2160_01810</name>
</gene>
<reference evidence="1 2" key="1">
    <citation type="journal article" date="2016" name="Nat. Commun.">
        <title>Thousands of microbial genomes shed light on interconnected biogeochemical processes in an aquifer system.</title>
        <authorList>
            <person name="Anantharaman K."/>
            <person name="Brown C.T."/>
            <person name="Hug L.A."/>
            <person name="Sharon I."/>
            <person name="Castelle C.J."/>
            <person name="Probst A.J."/>
            <person name="Thomas B.C."/>
            <person name="Singh A."/>
            <person name="Wilkins M.J."/>
            <person name="Karaoz U."/>
            <person name="Brodie E.L."/>
            <person name="Williams K.H."/>
            <person name="Hubbard S.S."/>
            <person name="Banfield J.F."/>
        </authorList>
    </citation>
    <scope>NUCLEOTIDE SEQUENCE [LARGE SCALE GENOMIC DNA]</scope>
</reference>
<comment type="caution">
    <text evidence="1">The sequence shown here is derived from an EMBL/GenBank/DDBJ whole genome shotgun (WGS) entry which is preliminary data.</text>
</comment>
<accession>A0A1F5E885</accession>
<name>A0A1F5E885_9BACT</name>
<protein>
    <submittedName>
        <fullName evidence="1">Uncharacterized protein</fullName>
    </submittedName>
</protein>
<dbReference type="STRING" id="1797457.A2160_01810"/>